<dbReference type="Pfam" id="PF04093">
    <property type="entry name" value="MreD"/>
    <property type="match status" value="1"/>
</dbReference>
<comment type="subcellular location">
    <subcellularLocation>
        <location evidence="1">Cell membrane</location>
        <topology evidence="1">Multi-pass membrane protein</topology>
    </subcellularLocation>
</comment>
<keyword evidence="5" id="KW-0133">Cell shape</keyword>
<dbReference type="GO" id="GO:0008360">
    <property type="term" value="P:regulation of cell shape"/>
    <property type="evidence" value="ECO:0007669"/>
    <property type="project" value="UniProtKB-KW"/>
</dbReference>
<comment type="similarity">
    <text evidence="2">Belongs to the MreD family.</text>
</comment>
<reference evidence="9" key="2">
    <citation type="journal article" date="2021" name="PeerJ">
        <title>Extensive microbial diversity within the chicken gut microbiome revealed by metagenomics and culture.</title>
        <authorList>
            <person name="Gilroy R."/>
            <person name="Ravi A."/>
            <person name="Getino M."/>
            <person name="Pursley I."/>
            <person name="Horton D.L."/>
            <person name="Alikhan N.F."/>
            <person name="Baker D."/>
            <person name="Gharbi K."/>
            <person name="Hall N."/>
            <person name="Watson M."/>
            <person name="Adriaenssens E.M."/>
            <person name="Foster-Nyarko E."/>
            <person name="Jarju S."/>
            <person name="Secka A."/>
            <person name="Antonio M."/>
            <person name="Oren A."/>
            <person name="Chaudhuri R.R."/>
            <person name="La Ragione R."/>
            <person name="Hildebrand F."/>
            <person name="Pallen M.J."/>
        </authorList>
    </citation>
    <scope>NUCLEOTIDE SEQUENCE</scope>
    <source>
        <strain evidence="9">ChiGjej1B1-2707</strain>
    </source>
</reference>
<evidence type="ECO:0000256" key="3">
    <source>
        <dbReference type="ARBA" id="ARBA00022475"/>
    </source>
</evidence>
<keyword evidence="3" id="KW-1003">Cell membrane</keyword>
<keyword evidence="4 8" id="KW-0812">Transmembrane</keyword>
<organism evidence="9 10">
    <name type="scientific">Candidatus Aveggerthella stercoripullorum</name>
    <dbReference type="NCBI Taxonomy" id="2840688"/>
    <lineage>
        <taxon>Bacteria</taxon>
        <taxon>Bacillati</taxon>
        <taxon>Actinomycetota</taxon>
        <taxon>Coriobacteriia</taxon>
        <taxon>Eggerthellales</taxon>
        <taxon>Eggerthellaceae</taxon>
        <taxon>Eggerthellaceae incertae sedis</taxon>
        <taxon>Candidatus Aveggerthella</taxon>
    </lineage>
</organism>
<name>A0A9D1A2A3_9ACTN</name>
<gene>
    <name evidence="9" type="primary">mreD</name>
    <name evidence="9" type="ORF">IAA69_08610</name>
</gene>
<comment type="caution">
    <text evidence="9">The sequence shown here is derived from an EMBL/GenBank/DDBJ whole genome shotgun (WGS) entry which is preliminary data.</text>
</comment>
<evidence type="ECO:0000256" key="1">
    <source>
        <dbReference type="ARBA" id="ARBA00004651"/>
    </source>
</evidence>
<evidence type="ECO:0000313" key="10">
    <source>
        <dbReference type="Proteomes" id="UP000824261"/>
    </source>
</evidence>
<dbReference type="Proteomes" id="UP000824261">
    <property type="component" value="Unassembled WGS sequence"/>
</dbReference>
<feature type="transmembrane region" description="Helical" evidence="8">
    <location>
        <begin position="36"/>
        <end position="59"/>
    </location>
</feature>
<proteinExistence type="inferred from homology"/>
<accession>A0A9D1A2A3</accession>
<sequence length="174" mass="18445">MRSELLPVVVGAVAALLLQIVLAPNIAVFSAMPNFLVVYVLVVAMVRPGTSLYVLAFVLGLLSDLLGYGPVGATPFLLILASAVVSRAFAVLNNDTVFVPLALFMAADFVVEFLYSAFLIGLGLADSAVDALIYHALPCALYSTVVGLVAYPLARHFMGSETITDVHTATPRFR</sequence>
<dbReference type="EMBL" id="DVGB01000106">
    <property type="protein sequence ID" value="HIR02303.1"/>
    <property type="molecule type" value="Genomic_DNA"/>
</dbReference>
<evidence type="ECO:0000256" key="4">
    <source>
        <dbReference type="ARBA" id="ARBA00022692"/>
    </source>
</evidence>
<evidence type="ECO:0000256" key="5">
    <source>
        <dbReference type="ARBA" id="ARBA00022960"/>
    </source>
</evidence>
<feature type="transmembrane region" description="Helical" evidence="8">
    <location>
        <begin position="132"/>
        <end position="154"/>
    </location>
</feature>
<evidence type="ECO:0000313" key="9">
    <source>
        <dbReference type="EMBL" id="HIR02303.1"/>
    </source>
</evidence>
<evidence type="ECO:0000256" key="2">
    <source>
        <dbReference type="ARBA" id="ARBA00007776"/>
    </source>
</evidence>
<dbReference type="InterPro" id="IPR007227">
    <property type="entry name" value="Cell_shape_determining_MreD"/>
</dbReference>
<evidence type="ECO:0000256" key="6">
    <source>
        <dbReference type="ARBA" id="ARBA00022989"/>
    </source>
</evidence>
<feature type="transmembrane region" description="Helical" evidence="8">
    <location>
        <begin position="65"/>
        <end position="85"/>
    </location>
</feature>
<feature type="transmembrane region" description="Helical" evidence="8">
    <location>
        <begin position="97"/>
        <end position="120"/>
    </location>
</feature>
<keyword evidence="6 8" id="KW-1133">Transmembrane helix</keyword>
<dbReference type="AlphaFoldDB" id="A0A9D1A2A3"/>
<keyword evidence="7 8" id="KW-0472">Membrane</keyword>
<evidence type="ECO:0000256" key="7">
    <source>
        <dbReference type="ARBA" id="ARBA00023136"/>
    </source>
</evidence>
<evidence type="ECO:0000256" key="8">
    <source>
        <dbReference type="SAM" id="Phobius"/>
    </source>
</evidence>
<protein>
    <submittedName>
        <fullName evidence="9">Rod shape-determining protein MreD</fullName>
    </submittedName>
</protein>
<feature type="transmembrane region" description="Helical" evidence="8">
    <location>
        <begin position="6"/>
        <end position="29"/>
    </location>
</feature>
<reference evidence="9" key="1">
    <citation type="submission" date="2020-10" db="EMBL/GenBank/DDBJ databases">
        <authorList>
            <person name="Gilroy R."/>
        </authorList>
    </citation>
    <scope>NUCLEOTIDE SEQUENCE</scope>
    <source>
        <strain evidence="9">ChiGjej1B1-2707</strain>
    </source>
</reference>
<dbReference type="GO" id="GO:0005886">
    <property type="term" value="C:plasma membrane"/>
    <property type="evidence" value="ECO:0007669"/>
    <property type="project" value="UniProtKB-SubCell"/>
</dbReference>